<dbReference type="InterPro" id="IPR050168">
    <property type="entry name" value="AAA_ATPase_domain"/>
</dbReference>
<dbReference type="AlphaFoldDB" id="A0AAV9IFJ4"/>
<dbReference type="Proteomes" id="UP001300502">
    <property type="component" value="Unassembled WGS sequence"/>
</dbReference>
<dbReference type="InterPro" id="IPR003959">
    <property type="entry name" value="ATPase_AAA_core"/>
</dbReference>
<name>A0AAV9IFJ4_9RHOD</name>
<dbReference type="Gene3D" id="1.10.8.60">
    <property type="match status" value="2"/>
</dbReference>
<dbReference type="SMART" id="SM00382">
    <property type="entry name" value="AAA"/>
    <property type="match status" value="2"/>
</dbReference>
<dbReference type="PANTHER" id="PTHR23077">
    <property type="entry name" value="AAA-FAMILY ATPASE"/>
    <property type="match status" value="1"/>
</dbReference>
<evidence type="ECO:0000259" key="4">
    <source>
        <dbReference type="SMART" id="SM00382"/>
    </source>
</evidence>
<organism evidence="5 6">
    <name type="scientific">Galdieria yellowstonensis</name>
    <dbReference type="NCBI Taxonomy" id="3028027"/>
    <lineage>
        <taxon>Eukaryota</taxon>
        <taxon>Rhodophyta</taxon>
        <taxon>Bangiophyceae</taxon>
        <taxon>Galdieriales</taxon>
        <taxon>Galdieriaceae</taxon>
        <taxon>Galdieria</taxon>
    </lineage>
</organism>
<dbReference type="InterPro" id="IPR027417">
    <property type="entry name" value="P-loop_NTPase"/>
</dbReference>
<dbReference type="SUPFAM" id="SSF52540">
    <property type="entry name" value="P-loop containing nucleoside triphosphate hydrolases"/>
    <property type="match status" value="2"/>
</dbReference>
<keyword evidence="6" id="KW-1185">Reference proteome</keyword>
<evidence type="ECO:0000256" key="3">
    <source>
        <dbReference type="ARBA" id="ARBA00022840"/>
    </source>
</evidence>
<evidence type="ECO:0000313" key="5">
    <source>
        <dbReference type="EMBL" id="KAK4526130.1"/>
    </source>
</evidence>
<evidence type="ECO:0000256" key="2">
    <source>
        <dbReference type="ARBA" id="ARBA00022741"/>
    </source>
</evidence>
<dbReference type="InterPro" id="IPR003960">
    <property type="entry name" value="ATPase_AAA_CS"/>
</dbReference>
<protein>
    <recommendedName>
        <fullName evidence="4">AAA+ ATPase domain-containing protein</fullName>
    </recommendedName>
</protein>
<dbReference type="GO" id="GO:0003723">
    <property type="term" value="F:RNA binding"/>
    <property type="evidence" value="ECO:0007669"/>
    <property type="project" value="TreeGrafter"/>
</dbReference>
<dbReference type="FunFam" id="3.40.50.300:FF:000365">
    <property type="entry name" value="Ribosome biogenesis ATPase RIX7"/>
    <property type="match status" value="1"/>
</dbReference>
<dbReference type="CDD" id="cd19530">
    <property type="entry name" value="RecA-like_NVL_r2-like"/>
    <property type="match status" value="1"/>
</dbReference>
<dbReference type="GO" id="GO:1990275">
    <property type="term" value="F:preribosome binding"/>
    <property type="evidence" value="ECO:0007669"/>
    <property type="project" value="TreeGrafter"/>
</dbReference>
<proteinExistence type="inferred from homology"/>
<dbReference type="EMBL" id="JANCYU010000037">
    <property type="protein sequence ID" value="KAK4526130.1"/>
    <property type="molecule type" value="Genomic_DNA"/>
</dbReference>
<dbReference type="Pfam" id="PF17862">
    <property type="entry name" value="AAA_lid_3"/>
    <property type="match status" value="2"/>
</dbReference>
<dbReference type="InterPro" id="IPR003593">
    <property type="entry name" value="AAA+_ATPase"/>
</dbReference>
<evidence type="ECO:0000256" key="1">
    <source>
        <dbReference type="ARBA" id="ARBA00006914"/>
    </source>
</evidence>
<comment type="similarity">
    <text evidence="1">Belongs to the AAA ATPase family.</text>
</comment>
<dbReference type="Gene3D" id="3.40.50.300">
    <property type="entry name" value="P-loop containing nucleotide triphosphate hydrolases"/>
    <property type="match status" value="2"/>
</dbReference>
<dbReference type="GO" id="GO:0042254">
    <property type="term" value="P:ribosome biogenesis"/>
    <property type="evidence" value="ECO:0007669"/>
    <property type="project" value="TreeGrafter"/>
</dbReference>
<reference evidence="5 6" key="1">
    <citation type="submission" date="2022-07" db="EMBL/GenBank/DDBJ databases">
        <title>Genome-wide signatures of adaptation to extreme environments.</title>
        <authorList>
            <person name="Cho C.H."/>
            <person name="Yoon H.S."/>
        </authorList>
    </citation>
    <scope>NUCLEOTIDE SEQUENCE [LARGE SCALE GENOMIC DNA]</scope>
    <source>
        <strain evidence="5 6">108.79 E11</strain>
    </source>
</reference>
<sequence length="706" mass="78178">MASFTSLRGIVEEKLNEVVNSQKTLTELDVLKLIEAAEKSVSGFSRKTNRAKRLLVEKMIHSLGGKVGTKLETERLANEEKNEGLCPHFARPFRENQVDLSYQARLDNSGEHSKRRKFSEKNKLNSNNFTKNLFIEYPKKKFEDFGGIELIQDTLRELIEWPLRQPELYLRLGVEPPKGVLIHGPSGCGKTLLAQVLAGEYGVPLVRVSAPEIIGGLSGESEERLRLLFEESKQLAPCILFIDEVDAISSKRESASKDMERRIVAQFLSCMDTLSLAEFSISPVIILGATSRPDTLDPSLRRAGRFDRELELGAPNERGREEILRSLCRNLSVDSQIDYSYISRRTAGYVGADLASLITAAATAAVSRFQKESSLTDDSSMTDSFVPIPESKLESILIKPEDFEVALGKTQPSALREGFTTVPDTSWNDIGSLENIREELEMSVLEPIHHPERFEALGLNRPAGVLLYGPPGCGKTLLAKAIARESGANFISIKGPELLNKYVGESERAVRRVFQRGRASAPCIIFFDELDALAPRRGGFSSLDSESFGGSSGASERVVNQLLTELDGVEARSQVFVIAATNRPDMIDPAMLRPGRLDKLLFVPLPDKYGRKAILETLTRKMPLADDVSLESIAFHAQTEGFSGADLSALVREAATESLRSTVIEETFLQVKVEHFEKALKKIRPSVSSHDSKMYFQMQGSFSQCS</sequence>
<feature type="domain" description="AAA+ ATPase" evidence="4">
    <location>
        <begin position="176"/>
        <end position="316"/>
    </location>
</feature>
<keyword evidence="2" id="KW-0547">Nucleotide-binding</keyword>
<dbReference type="GO" id="GO:0016887">
    <property type="term" value="F:ATP hydrolysis activity"/>
    <property type="evidence" value="ECO:0007669"/>
    <property type="project" value="InterPro"/>
</dbReference>
<dbReference type="FunFam" id="3.40.50.300:FF:000149">
    <property type="entry name" value="Nuclear valosin-containing protein-like"/>
    <property type="match status" value="1"/>
</dbReference>
<evidence type="ECO:0000313" key="6">
    <source>
        <dbReference type="Proteomes" id="UP001300502"/>
    </source>
</evidence>
<dbReference type="PANTHER" id="PTHR23077:SF171">
    <property type="entry name" value="NUCLEAR VALOSIN-CONTAINING PROTEIN-LIKE"/>
    <property type="match status" value="1"/>
</dbReference>
<dbReference type="Pfam" id="PF00004">
    <property type="entry name" value="AAA"/>
    <property type="match status" value="2"/>
</dbReference>
<feature type="domain" description="AAA+ ATPase" evidence="4">
    <location>
        <begin position="461"/>
        <end position="607"/>
    </location>
</feature>
<comment type="caution">
    <text evidence="5">The sequence shown here is derived from an EMBL/GenBank/DDBJ whole genome shotgun (WGS) entry which is preliminary data.</text>
</comment>
<dbReference type="PROSITE" id="PS00674">
    <property type="entry name" value="AAA"/>
    <property type="match status" value="1"/>
</dbReference>
<dbReference type="GO" id="GO:0005524">
    <property type="term" value="F:ATP binding"/>
    <property type="evidence" value="ECO:0007669"/>
    <property type="project" value="UniProtKB-KW"/>
</dbReference>
<dbReference type="InterPro" id="IPR041569">
    <property type="entry name" value="AAA_lid_3"/>
</dbReference>
<accession>A0AAV9IFJ4</accession>
<dbReference type="GO" id="GO:0005634">
    <property type="term" value="C:nucleus"/>
    <property type="evidence" value="ECO:0007669"/>
    <property type="project" value="TreeGrafter"/>
</dbReference>
<gene>
    <name evidence="5" type="ORF">GAYE_SCF20G4044</name>
</gene>
<keyword evidence="3" id="KW-0067">ATP-binding</keyword>